<keyword evidence="4" id="KW-1185">Reference proteome</keyword>
<feature type="compositionally biased region" description="Basic and acidic residues" evidence="1">
    <location>
        <begin position="37"/>
        <end position="51"/>
    </location>
</feature>
<evidence type="ECO:0000259" key="2">
    <source>
        <dbReference type="Pfam" id="PF09791"/>
    </source>
</evidence>
<protein>
    <submittedName>
        <fullName evidence="3">Cytochrome-b5 reductase</fullName>
    </submittedName>
</protein>
<proteinExistence type="predicted"/>
<accession>A0A1N6NKC5</accession>
<reference evidence="3 4" key="1">
    <citation type="submission" date="2017-01" db="EMBL/GenBank/DDBJ databases">
        <authorList>
            <person name="Mah S.A."/>
            <person name="Swanson W.J."/>
            <person name="Moy G.W."/>
            <person name="Vacquier V.D."/>
        </authorList>
    </citation>
    <scope>NUCLEOTIDE SEQUENCE [LARGE SCALE GENOMIC DNA]</scope>
    <source>
        <strain evidence="3 4">DSM 7027</strain>
    </source>
</reference>
<sequence>MEKPTPPADGECCECGCEPCVWDSYYEEMHAWNAEQKRLKEGEAEQAKEQTEPTSSNG</sequence>
<evidence type="ECO:0000256" key="1">
    <source>
        <dbReference type="SAM" id="MobiDB-lite"/>
    </source>
</evidence>
<evidence type="ECO:0000313" key="4">
    <source>
        <dbReference type="Proteomes" id="UP000186895"/>
    </source>
</evidence>
<dbReference type="InterPro" id="IPR019180">
    <property type="entry name" value="Oxidoreductase-like_N"/>
</dbReference>
<feature type="region of interest" description="Disordered" evidence="1">
    <location>
        <begin position="37"/>
        <end position="58"/>
    </location>
</feature>
<dbReference type="Proteomes" id="UP000186895">
    <property type="component" value="Unassembled WGS sequence"/>
</dbReference>
<gene>
    <name evidence="3" type="ORF">SAMN05421647_101384</name>
</gene>
<dbReference type="Pfam" id="PF09791">
    <property type="entry name" value="Oxidored-like"/>
    <property type="match status" value="1"/>
</dbReference>
<name>A0A1N6NKC5_9GAMM</name>
<organism evidence="3 4">
    <name type="scientific">Marinobacterium stanieri</name>
    <dbReference type="NCBI Taxonomy" id="49186"/>
    <lineage>
        <taxon>Bacteria</taxon>
        <taxon>Pseudomonadati</taxon>
        <taxon>Pseudomonadota</taxon>
        <taxon>Gammaproteobacteria</taxon>
        <taxon>Oceanospirillales</taxon>
        <taxon>Oceanospirillaceae</taxon>
        <taxon>Marinobacterium</taxon>
    </lineage>
</organism>
<evidence type="ECO:0000313" key="3">
    <source>
        <dbReference type="EMBL" id="SIP92493.1"/>
    </source>
</evidence>
<dbReference type="AlphaFoldDB" id="A0A1N6NKC5"/>
<feature type="domain" description="Oxidoreductase-like" evidence="2">
    <location>
        <begin position="2"/>
        <end position="40"/>
    </location>
</feature>
<dbReference type="RefSeq" id="WP_076460358.1">
    <property type="nucleotide sequence ID" value="NZ_FTMN01000001.1"/>
</dbReference>
<dbReference type="EMBL" id="FTMN01000001">
    <property type="protein sequence ID" value="SIP92493.1"/>
    <property type="molecule type" value="Genomic_DNA"/>
</dbReference>
<dbReference type="STRING" id="49186.SAMN05421647_101384"/>